<organism evidence="2 3">
    <name type="scientific">Undibacterium terreum</name>
    <dbReference type="NCBI Taxonomy" id="1224302"/>
    <lineage>
        <taxon>Bacteria</taxon>
        <taxon>Pseudomonadati</taxon>
        <taxon>Pseudomonadota</taxon>
        <taxon>Betaproteobacteria</taxon>
        <taxon>Burkholderiales</taxon>
        <taxon>Oxalobacteraceae</taxon>
        <taxon>Undibacterium</taxon>
    </lineage>
</organism>
<name>A0A916ULE3_9BURK</name>
<gene>
    <name evidence="2" type="ORF">GCM10011396_25770</name>
</gene>
<dbReference type="EMBL" id="BMED01000002">
    <property type="protein sequence ID" value="GGC77457.1"/>
    <property type="molecule type" value="Genomic_DNA"/>
</dbReference>
<keyword evidence="3" id="KW-1185">Reference proteome</keyword>
<feature type="chain" id="PRO_5037617464" evidence="1">
    <location>
        <begin position="22"/>
        <end position="157"/>
    </location>
</feature>
<feature type="signal peptide" evidence="1">
    <location>
        <begin position="1"/>
        <end position="21"/>
    </location>
</feature>
<comment type="caution">
    <text evidence="2">The sequence shown here is derived from an EMBL/GenBank/DDBJ whole genome shotgun (WGS) entry which is preliminary data.</text>
</comment>
<sequence>MNSPNSLILMLAMCVATAVYAADPGGLVTREIHQTPQAAGGGKPLDVRVEETARDAKTSTVGIRFVSGASVPSSMFIMHAIYDIAQARGARYFVKLSEHVNDQGQRIMLIGFSKDKVADINAYYQTEQISNLSKDLEQVDVSMFDLIFKAQAKESKN</sequence>
<keyword evidence="1" id="KW-0732">Signal</keyword>
<reference evidence="2" key="1">
    <citation type="journal article" date="2014" name="Int. J. Syst. Evol. Microbiol.">
        <title>Complete genome sequence of Corynebacterium casei LMG S-19264T (=DSM 44701T), isolated from a smear-ripened cheese.</title>
        <authorList>
            <consortium name="US DOE Joint Genome Institute (JGI-PGF)"/>
            <person name="Walter F."/>
            <person name="Albersmeier A."/>
            <person name="Kalinowski J."/>
            <person name="Ruckert C."/>
        </authorList>
    </citation>
    <scope>NUCLEOTIDE SEQUENCE</scope>
    <source>
        <strain evidence="2">CGMCC 1.10998</strain>
    </source>
</reference>
<reference evidence="2" key="2">
    <citation type="submission" date="2020-09" db="EMBL/GenBank/DDBJ databases">
        <authorList>
            <person name="Sun Q."/>
            <person name="Zhou Y."/>
        </authorList>
    </citation>
    <scope>NUCLEOTIDE SEQUENCE</scope>
    <source>
        <strain evidence="2">CGMCC 1.10998</strain>
    </source>
</reference>
<dbReference type="RefSeq" id="WP_188566428.1">
    <property type="nucleotide sequence ID" value="NZ_BMED01000002.1"/>
</dbReference>
<evidence type="ECO:0000256" key="1">
    <source>
        <dbReference type="SAM" id="SignalP"/>
    </source>
</evidence>
<dbReference type="Proteomes" id="UP000637423">
    <property type="component" value="Unassembled WGS sequence"/>
</dbReference>
<proteinExistence type="predicted"/>
<evidence type="ECO:0000313" key="3">
    <source>
        <dbReference type="Proteomes" id="UP000637423"/>
    </source>
</evidence>
<accession>A0A916ULE3</accession>
<dbReference type="AlphaFoldDB" id="A0A916ULE3"/>
<evidence type="ECO:0000313" key="2">
    <source>
        <dbReference type="EMBL" id="GGC77457.1"/>
    </source>
</evidence>
<protein>
    <submittedName>
        <fullName evidence="2">Uncharacterized protein</fullName>
    </submittedName>
</protein>